<dbReference type="AlphaFoldDB" id="E7RS66"/>
<comment type="caution">
    <text evidence="1">The sequence shown here is derived from an EMBL/GenBank/DDBJ whole genome shotgun (WGS) entry which is preliminary data.</text>
</comment>
<evidence type="ECO:0000313" key="2">
    <source>
        <dbReference type="Proteomes" id="UP000005580"/>
    </source>
</evidence>
<dbReference type="EMBL" id="AEPE02000006">
    <property type="protein sequence ID" value="EFZ36067.1"/>
    <property type="molecule type" value="Genomic_DNA"/>
</dbReference>
<gene>
    <name evidence="1" type="ORF">HMPREF0663_12134</name>
</gene>
<evidence type="ECO:0000313" key="1">
    <source>
        <dbReference type="EMBL" id="EFZ36067.1"/>
    </source>
</evidence>
<evidence type="ECO:0008006" key="3">
    <source>
        <dbReference type="Google" id="ProtNLM"/>
    </source>
</evidence>
<dbReference type="eggNOG" id="COG0778">
    <property type="taxonomic scope" value="Bacteria"/>
</dbReference>
<dbReference type="SUPFAM" id="SSF55469">
    <property type="entry name" value="FMN-dependent nitroreductase-like"/>
    <property type="match status" value="1"/>
</dbReference>
<organism evidence="1 2">
    <name type="scientific">Hoylesella oralis ATCC 33269</name>
    <dbReference type="NCBI Taxonomy" id="873533"/>
    <lineage>
        <taxon>Bacteria</taxon>
        <taxon>Pseudomonadati</taxon>
        <taxon>Bacteroidota</taxon>
        <taxon>Bacteroidia</taxon>
        <taxon>Bacteroidales</taxon>
        <taxon>Prevotellaceae</taxon>
        <taxon>Hoylesella</taxon>
    </lineage>
</organism>
<dbReference type="GO" id="GO:0016491">
    <property type="term" value="F:oxidoreductase activity"/>
    <property type="evidence" value="ECO:0007669"/>
    <property type="project" value="InterPro"/>
</dbReference>
<sequence length="378" mass="42545">MDKIYSTIRKLFLLIILFVGIMSNVFAQNIDYLFMIEQAVKAPSGHNTQPWLFKIGETGIDIYPDFAKSLPVVDPDNRELFIALGCAAENLCIAALHKGYEPTVSITGNCVIHIELAKHKCGLSLSSLFPQISVRQTNRRVYNGNIIPEDSINLLKKVNAESSVGIHFFKNGTPEFNSISEMIYEGNSRQMRDKNFKTELQQWMRYNKKHQDATRDGLSYAVYGAPNVPRFIAKPIITKAMNAKSQNKSDKKKIASSSHFVLLTTRNNTVEQWINLGRTLERILLRATEMDIVNAYMNQPNEIHEISSKMAEKLGIAGEYPAVLIRIGYAKKMPYSLRRSVETRLLPVSSKSRQPIAARDRLLINCAMVATGTATSMP</sequence>
<dbReference type="InterPro" id="IPR000415">
    <property type="entry name" value="Nitroreductase-like"/>
</dbReference>
<name>E7RS66_9BACT</name>
<keyword evidence="2" id="KW-1185">Reference proteome</keyword>
<proteinExistence type="predicted"/>
<accession>E7RS66</accession>
<protein>
    <recommendedName>
        <fullName evidence="3">Nitroreductase domain-containing protein</fullName>
    </recommendedName>
</protein>
<dbReference type="Proteomes" id="UP000005580">
    <property type="component" value="Unassembled WGS sequence"/>
</dbReference>
<dbReference type="NCBIfam" id="NF047509">
    <property type="entry name" value="Rv3131_FMN_oxido"/>
    <property type="match status" value="1"/>
</dbReference>
<reference evidence="1" key="1">
    <citation type="submission" date="2011-01" db="EMBL/GenBank/DDBJ databases">
        <authorList>
            <person name="Muzny D."/>
            <person name="Qin X."/>
            <person name="Buhay C."/>
            <person name="Dugan-Rocha S."/>
            <person name="Ding Y."/>
            <person name="Chen G."/>
            <person name="Hawes A."/>
            <person name="Holder M."/>
            <person name="Jhangiani S."/>
            <person name="Johnson A."/>
            <person name="Khan Z."/>
            <person name="Li Z."/>
            <person name="Liu W."/>
            <person name="Liu X."/>
            <person name="Perez L."/>
            <person name="Shen H."/>
            <person name="Wang Q."/>
            <person name="Watt J."/>
            <person name="Xi L."/>
            <person name="Xin Y."/>
            <person name="Zhou J."/>
            <person name="Deng J."/>
            <person name="Jiang H."/>
            <person name="Liu Y."/>
            <person name="Qu J."/>
            <person name="Song X.-Z."/>
            <person name="Zhang L."/>
            <person name="Villasana D."/>
            <person name="Johnson A."/>
            <person name="Liu J."/>
            <person name="Liyanage D."/>
            <person name="Lorensuhewa L."/>
            <person name="Robinson T."/>
            <person name="Song A."/>
            <person name="Song B.-B."/>
            <person name="Dinh H."/>
            <person name="Thornton R."/>
            <person name="Coyle M."/>
            <person name="Francisco L."/>
            <person name="Jackson L."/>
            <person name="Javaid M."/>
            <person name="Korchina V."/>
            <person name="Kovar C."/>
            <person name="Mata R."/>
            <person name="Mathew T."/>
            <person name="Ngo R."/>
            <person name="Nguyen L."/>
            <person name="Nguyen N."/>
            <person name="Okwuonu G."/>
            <person name="Ongeri F."/>
            <person name="Pham C."/>
            <person name="Simmons D."/>
            <person name="Wilczek-Boney K."/>
            <person name="Hale W."/>
            <person name="Jakkamsetti A."/>
            <person name="Pham P."/>
            <person name="Ruth R."/>
            <person name="San Lucas F."/>
            <person name="Warren J."/>
            <person name="Zhang J."/>
            <person name="Zhao Z."/>
            <person name="Zhou C."/>
            <person name="Zhu D."/>
            <person name="Lee S."/>
            <person name="Bess C."/>
            <person name="Blankenburg K."/>
            <person name="Forbes L."/>
            <person name="Fu Q."/>
            <person name="Gubbala S."/>
            <person name="Hirani K."/>
            <person name="Jayaseelan J.C."/>
            <person name="Lara F."/>
            <person name="Munidasa M."/>
            <person name="Palculict T."/>
            <person name="Patil S."/>
            <person name="Pu L.-L."/>
            <person name="Saada N."/>
            <person name="Tang L."/>
            <person name="Weissenberger G."/>
            <person name="Zhu Y."/>
            <person name="Hemphill L."/>
            <person name="Shang Y."/>
            <person name="Youmans B."/>
            <person name="Ayvaz T."/>
            <person name="Ross M."/>
            <person name="Santibanez J."/>
            <person name="Aqrawi P."/>
            <person name="Gross S."/>
            <person name="Joshi V."/>
            <person name="Fowler G."/>
            <person name="Nazareth L."/>
            <person name="Reid J."/>
            <person name="Worley K."/>
            <person name="Petrosino J."/>
            <person name="Highlander S."/>
            <person name="Gibbs R."/>
        </authorList>
    </citation>
    <scope>NUCLEOTIDE SEQUENCE [LARGE SCALE GENOMIC DNA]</scope>
    <source>
        <strain evidence="1">ATCC 33269</strain>
    </source>
</reference>
<dbReference type="STRING" id="28134.SAMN05444288_1033"/>
<dbReference type="HOGENOM" id="CLU_051479_3_0_10"/>
<dbReference type="Gene3D" id="3.40.109.10">
    <property type="entry name" value="NADH Oxidase"/>
    <property type="match status" value="1"/>
</dbReference>